<keyword evidence="4 14" id="KW-0645">Protease</keyword>
<dbReference type="RefSeq" id="WP_115857454.1">
    <property type="nucleotide sequence ID" value="NZ_QTSU01000001.1"/>
</dbReference>
<dbReference type="Gene3D" id="3.30.2010.10">
    <property type="entry name" value="Metalloproteases ('zincins'), catalytic domain"/>
    <property type="match status" value="1"/>
</dbReference>
<evidence type="ECO:0000256" key="11">
    <source>
        <dbReference type="ARBA" id="ARBA00023136"/>
    </source>
</evidence>
<feature type="binding site" evidence="14">
    <location>
        <position position="221"/>
    </location>
    <ligand>
        <name>Zn(2+)</name>
        <dbReference type="ChEBI" id="CHEBI:29105"/>
        <note>catalytic</note>
    </ligand>
</feature>
<dbReference type="GO" id="GO:0006508">
    <property type="term" value="P:proteolysis"/>
    <property type="evidence" value="ECO:0007669"/>
    <property type="project" value="UniProtKB-KW"/>
</dbReference>
<dbReference type="EC" id="3.4.24.-" evidence="14"/>
<feature type="binding site" evidence="14">
    <location>
        <position position="147"/>
    </location>
    <ligand>
        <name>Zn(2+)</name>
        <dbReference type="ChEBI" id="CHEBI:29105"/>
        <note>catalytic</note>
    </ligand>
</feature>
<protein>
    <recommendedName>
        <fullName evidence="12 14">Protease HtpX</fullName>
        <ecNumber evidence="14">3.4.24.-</ecNumber>
    </recommendedName>
    <alternativeName>
        <fullName evidence="13 14">Heat shock protein HtpX</fullName>
    </alternativeName>
</protein>
<evidence type="ECO:0000256" key="9">
    <source>
        <dbReference type="ARBA" id="ARBA00022989"/>
    </source>
</evidence>
<evidence type="ECO:0000256" key="5">
    <source>
        <dbReference type="ARBA" id="ARBA00022692"/>
    </source>
</evidence>
<dbReference type="PANTHER" id="PTHR43221">
    <property type="entry name" value="PROTEASE HTPX"/>
    <property type="match status" value="1"/>
</dbReference>
<name>A0A371K2B1_9GAMM</name>
<dbReference type="Pfam" id="PF01435">
    <property type="entry name" value="Peptidase_M48"/>
    <property type="match status" value="1"/>
</dbReference>
<comment type="caution">
    <text evidence="16">The sequence shown here is derived from an EMBL/GenBank/DDBJ whole genome shotgun (WGS) entry which is preliminary data.</text>
</comment>
<evidence type="ECO:0000256" key="13">
    <source>
        <dbReference type="ARBA" id="ARBA00080389"/>
    </source>
</evidence>
<gene>
    <name evidence="14" type="primary">htpX</name>
    <name evidence="16" type="ORF">DX914_02360</name>
</gene>
<keyword evidence="9 14" id="KW-1133">Transmembrane helix</keyword>
<evidence type="ECO:0000256" key="14">
    <source>
        <dbReference type="HAMAP-Rule" id="MF_00188"/>
    </source>
</evidence>
<evidence type="ECO:0000313" key="16">
    <source>
        <dbReference type="EMBL" id="RDZ28012.1"/>
    </source>
</evidence>
<keyword evidence="10 14" id="KW-0482">Metalloprotease</keyword>
<feature type="binding site" evidence="14">
    <location>
        <position position="143"/>
    </location>
    <ligand>
        <name>Zn(2+)</name>
        <dbReference type="ChEBI" id="CHEBI:29105"/>
        <note>catalytic</note>
    </ligand>
</feature>
<dbReference type="InterPro" id="IPR050083">
    <property type="entry name" value="HtpX_protease"/>
</dbReference>
<keyword evidence="5 14" id="KW-0812">Transmembrane</keyword>
<dbReference type="EMBL" id="QTSU01000001">
    <property type="protein sequence ID" value="RDZ28012.1"/>
    <property type="molecule type" value="Genomic_DNA"/>
</dbReference>
<dbReference type="AlphaFoldDB" id="A0A371K2B1"/>
<evidence type="ECO:0000256" key="2">
    <source>
        <dbReference type="ARBA" id="ARBA00009779"/>
    </source>
</evidence>
<organism evidence="16 17">
    <name type="scientific">Lysobacter silvisoli</name>
    <dbReference type="NCBI Taxonomy" id="2293254"/>
    <lineage>
        <taxon>Bacteria</taxon>
        <taxon>Pseudomonadati</taxon>
        <taxon>Pseudomonadota</taxon>
        <taxon>Gammaproteobacteria</taxon>
        <taxon>Lysobacterales</taxon>
        <taxon>Lysobacteraceae</taxon>
        <taxon>Lysobacter</taxon>
    </lineage>
</organism>
<keyword evidence="17" id="KW-1185">Reference proteome</keyword>
<accession>A0A371K2B1</accession>
<dbReference type="PANTHER" id="PTHR43221:SF1">
    <property type="entry name" value="PROTEASE HTPX"/>
    <property type="match status" value="1"/>
</dbReference>
<keyword evidence="14" id="KW-0346">Stress response</keyword>
<sequence length="302" mass="32289">MFKRIALFLATNLAVLLLLSIVMSVLQALGFNIKGNGALLTMAAVFGFGGAFISLLLSKWMAKMGTGAVVISEPRNETERWLVDTVRRQAQAAGIGMPEVAVYDAPEINAFATGANRNNALVAVSTGLLRAMDRDEAEAVLAHEVSHVANGDMVTMALVQGVLNTFVIVLARLVGRVIDGYLGGNRDGSPGLGYYAIVFVLDLVFGLFASMIAMWFSRYREFRADAGGARLAGRDKMIRALERLALTYGENTLPKQVQAFGISGAVGHGLSKLMRSHPPLEERIAALRNAPAEPVRGLGVVS</sequence>
<feature type="transmembrane region" description="Helical" evidence="14">
    <location>
        <begin position="153"/>
        <end position="174"/>
    </location>
</feature>
<dbReference type="OrthoDB" id="15218at2"/>
<evidence type="ECO:0000256" key="4">
    <source>
        <dbReference type="ARBA" id="ARBA00022670"/>
    </source>
</evidence>
<dbReference type="InterPro" id="IPR022919">
    <property type="entry name" value="Pept_M48_protease_HtpX"/>
</dbReference>
<dbReference type="HAMAP" id="MF_00188">
    <property type="entry name" value="Pept_M48_protease_HtpX"/>
    <property type="match status" value="1"/>
</dbReference>
<dbReference type="NCBIfam" id="NF003965">
    <property type="entry name" value="PRK05457.1"/>
    <property type="match status" value="1"/>
</dbReference>
<dbReference type="CDD" id="cd07335">
    <property type="entry name" value="M48B_HtpX_like"/>
    <property type="match status" value="1"/>
</dbReference>
<dbReference type="InterPro" id="IPR001915">
    <property type="entry name" value="Peptidase_M48"/>
</dbReference>
<keyword evidence="8 14" id="KW-0862">Zinc</keyword>
<evidence type="ECO:0000256" key="1">
    <source>
        <dbReference type="ARBA" id="ARBA00004429"/>
    </source>
</evidence>
<feature type="transmembrane region" description="Helical" evidence="14">
    <location>
        <begin position="194"/>
        <end position="216"/>
    </location>
</feature>
<comment type="subcellular location">
    <subcellularLocation>
        <location evidence="1">Cell inner membrane</location>
        <topology evidence="1">Multi-pass membrane protein</topology>
    </subcellularLocation>
    <subcellularLocation>
        <location evidence="14">Cell membrane</location>
        <topology evidence="14">Multi-pass membrane protein</topology>
    </subcellularLocation>
</comment>
<dbReference type="GO" id="GO:0008270">
    <property type="term" value="F:zinc ion binding"/>
    <property type="evidence" value="ECO:0007669"/>
    <property type="project" value="UniProtKB-UniRule"/>
</dbReference>
<keyword evidence="7 14" id="KW-0378">Hydrolase</keyword>
<keyword evidence="3 14" id="KW-1003">Cell membrane</keyword>
<evidence type="ECO:0000256" key="3">
    <source>
        <dbReference type="ARBA" id="ARBA00022475"/>
    </source>
</evidence>
<dbReference type="GO" id="GO:0005886">
    <property type="term" value="C:plasma membrane"/>
    <property type="evidence" value="ECO:0007669"/>
    <property type="project" value="UniProtKB-SubCell"/>
</dbReference>
<keyword evidence="11 14" id="KW-0472">Membrane</keyword>
<evidence type="ECO:0000256" key="8">
    <source>
        <dbReference type="ARBA" id="ARBA00022833"/>
    </source>
</evidence>
<dbReference type="Proteomes" id="UP000264492">
    <property type="component" value="Unassembled WGS sequence"/>
</dbReference>
<keyword evidence="6 14" id="KW-0479">Metal-binding</keyword>
<evidence type="ECO:0000259" key="15">
    <source>
        <dbReference type="Pfam" id="PF01435"/>
    </source>
</evidence>
<dbReference type="FunFam" id="3.30.2010.10:FF:000001">
    <property type="entry name" value="Protease HtpX"/>
    <property type="match status" value="1"/>
</dbReference>
<feature type="transmembrane region" description="Helical" evidence="14">
    <location>
        <begin position="38"/>
        <end position="57"/>
    </location>
</feature>
<evidence type="ECO:0000256" key="6">
    <source>
        <dbReference type="ARBA" id="ARBA00022723"/>
    </source>
</evidence>
<dbReference type="GO" id="GO:0004222">
    <property type="term" value="F:metalloendopeptidase activity"/>
    <property type="evidence" value="ECO:0007669"/>
    <property type="project" value="UniProtKB-UniRule"/>
</dbReference>
<evidence type="ECO:0000256" key="7">
    <source>
        <dbReference type="ARBA" id="ARBA00022801"/>
    </source>
</evidence>
<reference evidence="16 17" key="1">
    <citation type="submission" date="2018-08" db="EMBL/GenBank/DDBJ databases">
        <title>Lysobacter sp. zong2l5, whole genome shotgun sequence.</title>
        <authorList>
            <person name="Zhang X."/>
            <person name="Feng G."/>
            <person name="Zhu H."/>
        </authorList>
    </citation>
    <scope>NUCLEOTIDE SEQUENCE [LARGE SCALE GENOMIC DNA]</scope>
    <source>
        <strain evidence="17">zong2l5</strain>
    </source>
</reference>
<evidence type="ECO:0000256" key="10">
    <source>
        <dbReference type="ARBA" id="ARBA00023049"/>
    </source>
</evidence>
<evidence type="ECO:0000256" key="12">
    <source>
        <dbReference type="ARBA" id="ARBA00071790"/>
    </source>
</evidence>
<feature type="active site" evidence="14">
    <location>
        <position position="144"/>
    </location>
</feature>
<proteinExistence type="inferred from homology"/>
<comment type="cofactor">
    <cofactor evidence="14">
        <name>Zn(2+)</name>
        <dbReference type="ChEBI" id="CHEBI:29105"/>
    </cofactor>
    <text evidence="14">Binds 1 zinc ion per subunit.</text>
</comment>
<comment type="similarity">
    <text evidence="2 14">Belongs to the peptidase M48B family.</text>
</comment>
<evidence type="ECO:0000313" key="17">
    <source>
        <dbReference type="Proteomes" id="UP000264492"/>
    </source>
</evidence>
<feature type="domain" description="Peptidase M48" evidence="15">
    <location>
        <begin position="78"/>
        <end position="289"/>
    </location>
</feature>